<evidence type="ECO:0000259" key="4">
    <source>
        <dbReference type="SMART" id="SM00347"/>
    </source>
</evidence>
<dbReference type="InterPro" id="IPR036390">
    <property type="entry name" value="WH_DNA-bd_sf"/>
</dbReference>
<evidence type="ECO:0000313" key="5">
    <source>
        <dbReference type="EMBL" id="KZL42995.1"/>
    </source>
</evidence>
<dbReference type="SMART" id="SM00347">
    <property type="entry name" value="HTH_MARR"/>
    <property type="match status" value="1"/>
</dbReference>
<dbReference type="PANTHER" id="PTHR42756">
    <property type="entry name" value="TRANSCRIPTIONAL REGULATOR, MARR"/>
    <property type="match status" value="1"/>
</dbReference>
<dbReference type="GO" id="GO:0003700">
    <property type="term" value="F:DNA-binding transcription factor activity"/>
    <property type="evidence" value="ECO:0007669"/>
    <property type="project" value="InterPro"/>
</dbReference>
<dbReference type="Proteomes" id="UP000076480">
    <property type="component" value="Unassembled WGS sequence"/>
</dbReference>
<gene>
    <name evidence="5" type="ORF">TY91_02160</name>
</gene>
<keyword evidence="3" id="KW-0804">Transcription</keyword>
<reference evidence="5 6" key="1">
    <citation type="submission" date="2015-02" db="EMBL/GenBank/DDBJ databases">
        <title>Draft genome sequence of Lactobacillus collinoides CUPV2371 isolated from a natural cider, the first genome sequence of a strain of this species.</title>
        <authorList>
            <person name="Puertas A.I."/>
            <person name="Spano G."/>
            <person name="Capozzi V."/>
            <person name="Lamontanara A."/>
            <person name="Orru L."/>
            <person name="Duenas M.T."/>
        </authorList>
    </citation>
    <scope>NUCLEOTIDE SEQUENCE [LARGE SCALE GENOMIC DNA]</scope>
    <source>
        <strain evidence="5 6">237</strain>
    </source>
</reference>
<sequence length="149" mass="16886">MFRKKVIRMSVDMGKLAQNISILHRQYYKDTKQDFNQYGLNPTAVCMLLMIQEYPGSNQQFLVDKLVIDKSHATREINKLTTLGYITRTSGVGHSSELNLTAKGEQLIPTIQKIRSDWWTDQFAKTATKPEDPLALTIQTVVTEIVGPA</sequence>
<evidence type="ECO:0000256" key="3">
    <source>
        <dbReference type="ARBA" id="ARBA00023163"/>
    </source>
</evidence>
<dbReference type="EMBL" id="JYDC01000016">
    <property type="protein sequence ID" value="KZL42995.1"/>
    <property type="molecule type" value="Genomic_DNA"/>
</dbReference>
<dbReference type="Gene3D" id="1.10.10.10">
    <property type="entry name" value="Winged helix-like DNA-binding domain superfamily/Winged helix DNA-binding domain"/>
    <property type="match status" value="1"/>
</dbReference>
<proteinExistence type="predicted"/>
<evidence type="ECO:0000256" key="2">
    <source>
        <dbReference type="ARBA" id="ARBA00023125"/>
    </source>
</evidence>
<dbReference type="AlphaFoldDB" id="A0A161V8B2"/>
<evidence type="ECO:0000256" key="1">
    <source>
        <dbReference type="ARBA" id="ARBA00023015"/>
    </source>
</evidence>
<organism evidence="5 6">
    <name type="scientific">Secundilactobacillus collinoides</name>
    <name type="common">Lactobacillus collinoides</name>
    <dbReference type="NCBI Taxonomy" id="33960"/>
    <lineage>
        <taxon>Bacteria</taxon>
        <taxon>Bacillati</taxon>
        <taxon>Bacillota</taxon>
        <taxon>Bacilli</taxon>
        <taxon>Lactobacillales</taxon>
        <taxon>Lactobacillaceae</taxon>
        <taxon>Secundilactobacillus</taxon>
    </lineage>
</organism>
<dbReference type="InterPro" id="IPR036388">
    <property type="entry name" value="WH-like_DNA-bd_sf"/>
</dbReference>
<dbReference type="InterPro" id="IPR000835">
    <property type="entry name" value="HTH_MarR-typ"/>
</dbReference>
<dbReference type="PATRIC" id="fig|33960.6.peg.818"/>
<accession>A0A161V8B2</accession>
<comment type="caution">
    <text evidence="5">The sequence shown here is derived from an EMBL/GenBank/DDBJ whole genome shotgun (WGS) entry which is preliminary data.</text>
</comment>
<evidence type="ECO:0000313" key="6">
    <source>
        <dbReference type="Proteomes" id="UP000076480"/>
    </source>
</evidence>
<dbReference type="SUPFAM" id="SSF46785">
    <property type="entry name" value="Winged helix' DNA-binding domain"/>
    <property type="match status" value="1"/>
</dbReference>
<feature type="domain" description="HTH marR-type" evidence="4">
    <location>
        <begin position="33"/>
        <end position="132"/>
    </location>
</feature>
<protein>
    <recommendedName>
        <fullName evidence="4">HTH marR-type domain-containing protein</fullName>
    </recommendedName>
</protein>
<keyword evidence="1" id="KW-0805">Transcription regulation</keyword>
<keyword evidence="6" id="KW-1185">Reference proteome</keyword>
<dbReference type="Pfam" id="PF12802">
    <property type="entry name" value="MarR_2"/>
    <property type="match status" value="1"/>
</dbReference>
<name>A0A161V8B2_SECCO</name>
<keyword evidence="2" id="KW-0238">DNA-binding</keyword>
<dbReference type="GO" id="GO:0003677">
    <property type="term" value="F:DNA binding"/>
    <property type="evidence" value="ECO:0007669"/>
    <property type="project" value="UniProtKB-KW"/>
</dbReference>
<dbReference type="PANTHER" id="PTHR42756:SF1">
    <property type="entry name" value="TRANSCRIPTIONAL REPRESSOR OF EMRAB OPERON"/>
    <property type="match status" value="1"/>
</dbReference>